<keyword evidence="4" id="KW-0378">Hydrolase</keyword>
<protein>
    <submittedName>
        <fullName evidence="4">Alpha/beta fold hydrolase</fullName>
    </submittedName>
</protein>
<dbReference type="Pfam" id="PF00561">
    <property type="entry name" value="Abhydrolase_1"/>
    <property type="match status" value="1"/>
</dbReference>
<evidence type="ECO:0000313" key="4">
    <source>
        <dbReference type="EMBL" id="MCP3427310.1"/>
    </source>
</evidence>
<accession>A0A9X2HFW1</accession>
<dbReference type="Pfam" id="PF00501">
    <property type="entry name" value="AMP-binding"/>
    <property type="match status" value="1"/>
</dbReference>
<dbReference type="EMBL" id="JANAFB010000078">
    <property type="protein sequence ID" value="MCP3427310.1"/>
    <property type="molecule type" value="Genomic_DNA"/>
</dbReference>
<feature type="region of interest" description="Disordered" evidence="1">
    <location>
        <begin position="1"/>
        <end position="32"/>
    </location>
</feature>
<dbReference type="InterPro" id="IPR000873">
    <property type="entry name" value="AMP-dep_synth/lig_dom"/>
</dbReference>
<dbReference type="RefSeq" id="WP_254169163.1">
    <property type="nucleotide sequence ID" value="NZ_JANAFB010000078.1"/>
</dbReference>
<name>A0A9X2HFW1_9MICC</name>
<evidence type="ECO:0000259" key="3">
    <source>
        <dbReference type="Pfam" id="PF00561"/>
    </source>
</evidence>
<organism evidence="4 5">
    <name type="scientific">Rothia santali</name>
    <dbReference type="NCBI Taxonomy" id="2949643"/>
    <lineage>
        <taxon>Bacteria</taxon>
        <taxon>Bacillati</taxon>
        <taxon>Actinomycetota</taxon>
        <taxon>Actinomycetes</taxon>
        <taxon>Micrococcales</taxon>
        <taxon>Micrococcaceae</taxon>
        <taxon>Rothia</taxon>
    </lineage>
</organism>
<dbReference type="Proteomes" id="UP001139502">
    <property type="component" value="Unassembled WGS sequence"/>
</dbReference>
<dbReference type="InterPro" id="IPR029058">
    <property type="entry name" value="AB_hydrolase_fold"/>
</dbReference>
<dbReference type="Gene3D" id="3.40.50.12780">
    <property type="entry name" value="N-terminal domain of ligase-like"/>
    <property type="match status" value="1"/>
</dbReference>
<keyword evidence="5" id="KW-1185">Reference proteome</keyword>
<dbReference type="InterPro" id="IPR042099">
    <property type="entry name" value="ANL_N_sf"/>
</dbReference>
<evidence type="ECO:0000259" key="2">
    <source>
        <dbReference type="Pfam" id="PF00501"/>
    </source>
</evidence>
<evidence type="ECO:0000313" key="5">
    <source>
        <dbReference type="Proteomes" id="UP001139502"/>
    </source>
</evidence>
<dbReference type="PANTHER" id="PTHR43194">
    <property type="entry name" value="HYDROLASE ALPHA/BETA FOLD FAMILY"/>
    <property type="match status" value="1"/>
</dbReference>
<comment type="caution">
    <text evidence="4">The sequence shown here is derived from an EMBL/GenBank/DDBJ whole genome shotgun (WGS) entry which is preliminary data.</text>
</comment>
<feature type="compositionally biased region" description="Basic and acidic residues" evidence="1">
    <location>
        <begin position="7"/>
        <end position="16"/>
    </location>
</feature>
<feature type="domain" description="AMP-dependent synthetase/ligase" evidence="2">
    <location>
        <begin position="378"/>
        <end position="477"/>
    </location>
</feature>
<feature type="domain" description="AB hydrolase-1" evidence="3">
    <location>
        <begin position="75"/>
        <end position="323"/>
    </location>
</feature>
<dbReference type="AlphaFoldDB" id="A0A9X2HFW1"/>
<gene>
    <name evidence="4" type="ORF">NBM05_15175</name>
</gene>
<reference evidence="4" key="1">
    <citation type="submission" date="2022-06" db="EMBL/GenBank/DDBJ databases">
        <title>Rothia sp. isolated from sandalwood seedling.</title>
        <authorList>
            <person name="Tuikhar N."/>
            <person name="Kirdat K."/>
            <person name="Thorat V."/>
            <person name="Swetha P."/>
            <person name="Padma S."/>
            <person name="Sundararaj R."/>
            <person name="Yadav A."/>
        </authorList>
    </citation>
    <scope>NUCLEOTIDE SEQUENCE</scope>
    <source>
        <strain evidence="4">AR01</strain>
    </source>
</reference>
<dbReference type="InterPro" id="IPR000073">
    <property type="entry name" value="AB_hydrolase_1"/>
</dbReference>
<dbReference type="SUPFAM" id="SSF53474">
    <property type="entry name" value="alpha/beta-Hydrolases"/>
    <property type="match status" value="1"/>
</dbReference>
<dbReference type="PANTHER" id="PTHR43194:SF2">
    <property type="entry name" value="PEROXISOMAL MEMBRANE PROTEIN LPX1"/>
    <property type="match status" value="1"/>
</dbReference>
<evidence type="ECO:0000256" key="1">
    <source>
        <dbReference type="SAM" id="MobiDB-lite"/>
    </source>
</evidence>
<feature type="non-terminal residue" evidence="4">
    <location>
        <position position="491"/>
    </location>
</feature>
<dbReference type="InterPro" id="IPR050228">
    <property type="entry name" value="Carboxylesterase_BioH"/>
</dbReference>
<sequence>MASTHPSPERSAERPAPRSPSPAMPLRGWPGVSREHSRSVRVVSTAGVDAGAERTWNYLDNLGELERRGLTPAGTVLCVHGNPTWSYLWRRVVAAGADAGDRPWRVVAVDQLEMGFSERTGLQRGLADRIADLGDFTAAIGLDDAAGEHGVVTLAHDWGGLVSQGWGAAHPALHAGRILTNTALFQPEGAEVPGALKLALAPAVHGPGTRGTTAFLDVTLGLHRRPWDPEVKAAYRSPYLTAERRDGIRGFVADIPAVAEHPSHPDMVRIAAAVAADGLPGLVLWGPHDPVFQQRYFDDLLERMPAATVHRFEKAGHLVAEDEDIAAPIFAWLSERFTGARDVVAEHAARREADEAEAPLSLGDRPMLAELEERAEEDVPAVVDMGRPGRDGVSPVARSLTWRELAAEVERTAAVLHETGVERGTRVALMVPPGSRLTTLIYACLKLGAVIVVADTGLGLKGLTRALRGASPAFLIGVPRALLAARALRWP</sequence>
<dbReference type="SUPFAM" id="SSF56801">
    <property type="entry name" value="Acetyl-CoA synthetase-like"/>
    <property type="match status" value="1"/>
</dbReference>
<proteinExistence type="predicted"/>
<dbReference type="GO" id="GO:0016787">
    <property type="term" value="F:hydrolase activity"/>
    <property type="evidence" value="ECO:0007669"/>
    <property type="project" value="UniProtKB-KW"/>
</dbReference>
<dbReference type="Gene3D" id="3.40.50.1820">
    <property type="entry name" value="alpha/beta hydrolase"/>
    <property type="match status" value="1"/>
</dbReference>